<dbReference type="Proteomes" id="UP000046155">
    <property type="component" value="Unassembled WGS sequence"/>
</dbReference>
<dbReference type="InterPro" id="IPR051815">
    <property type="entry name" value="Molybdate_resp_trans_reg"/>
</dbReference>
<dbReference type="InterPro" id="IPR036390">
    <property type="entry name" value="WH_DNA-bd_sf"/>
</dbReference>
<feature type="domain" description="HTH lysR-type" evidence="1">
    <location>
        <begin position="27"/>
        <end position="87"/>
    </location>
</feature>
<protein>
    <submittedName>
        <fullName evidence="2">Putative transcriptional regulator, ModE family</fullName>
    </submittedName>
</protein>
<dbReference type="EMBL" id="CDRZ01000008">
    <property type="protein sequence ID" value="CEO87439.1"/>
    <property type="molecule type" value="Genomic_DNA"/>
</dbReference>
<evidence type="ECO:0000313" key="2">
    <source>
        <dbReference type="EMBL" id="CEO87439.1"/>
    </source>
</evidence>
<dbReference type="OrthoDB" id="285216at2"/>
<dbReference type="Gene3D" id="1.10.10.10">
    <property type="entry name" value="Winged helix-like DNA-binding domain superfamily/Winged helix DNA-binding domain"/>
    <property type="match status" value="1"/>
</dbReference>
<sequence length="117" mass="13509">MINVFFKLKYKIWLDSTGKAFGKGPCEILNRVERLGSLKGATEEMSMSYSHAWKLIKGLEQRLGFKLLQFQVGGEAGGGASLTPEARELIQRYQYFMREAEELLDELYEKHFNDFFS</sequence>
<dbReference type="GO" id="GO:0003700">
    <property type="term" value="F:DNA-binding transcription factor activity"/>
    <property type="evidence" value="ECO:0007669"/>
    <property type="project" value="InterPro"/>
</dbReference>
<accession>A0A0B7MAB8</accession>
<gene>
    <name evidence="2" type="ORF">SSCH_1050009</name>
</gene>
<name>A0A0B7MAB8_9FIRM</name>
<evidence type="ECO:0000313" key="3">
    <source>
        <dbReference type="Proteomes" id="UP000046155"/>
    </source>
</evidence>
<proteinExistence type="predicted"/>
<dbReference type="PANTHER" id="PTHR30432">
    <property type="entry name" value="TRANSCRIPTIONAL REGULATOR MODE"/>
    <property type="match status" value="1"/>
</dbReference>
<reference evidence="3" key="1">
    <citation type="submission" date="2015-01" db="EMBL/GenBank/DDBJ databases">
        <authorList>
            <person name="Manzoor Shahid"/>
            <person name="Zubair Saima"/>
        </authorList>
    </citation>
    <scope>NUCLEOTIDE SEQUENCE [LARGE SCALE GENOMIC DNA]</scope>
    <source>
        <strain evidence="3">Sp3</strain>
    </source>
</reference>
<dbReference type="AlphaFoldDB" id="A0A0B7MAB8"/>
<dbReference type="Pfam" id="PF00126">
    <property type="entry name" value="HTH_1"/>
    <property type="match status" value="1"/>
</dbReference>
<keyword evidence="3" id="KW-1185">Reference proteome</keyword>
<dbReference type="SUPFAM" id="SSF46785">
    <property type="entry name" value="Winged helix' DNA-binding domain"/>
    <property type="match status" value="1"/>
</dbReference>
<evidence type="ECO:0000259" key="1">
    <source>
        <dbReference type="Pfam" id="PF00126"/>
    </source>
</evidence>
<dbReference type="PANTHER" id="PTHR30432:SF1">
    <property type="entry name" value="DNA-BINDING TRANSCRIPTIONAL DUAL REGULATOR MODE"/>
    <property type="match status" value="1"/>
</dbReference>
<dbReference type="InterPro" id="IPR000847">
    <property type="entry name" value="LysR_HTH_N"/>
</dbReference>
<organism evidence="2 3">
    <name type="scientific">Syntrophaceticus schinkii</name>
    <dbReference type="NCBI Taxonomy" id="499207"/>
    <lineage>
        <taxon>Bacteria</taxon>
        <taxon>Bacillati</taxon>
        <taxon>Bacillota</taxon>
        <taxon>Clostridia</taxon>
        <taxon>Thermoanaerobacterales</taxon>
        <taxon>Thermoanaerobacterales Family III. Incertae Sedis</taxon>
        <taxon>Syntrophaceticus</taxon>
    </lineage>
</organism>
<dbReference type="InterPro" id="IPR036388">
    <property type="entry name" value="WH-like_DNA-bd_sf"/>
</dbReference>